<feature type="transmembrane region" description="Helical" evidence="6">
    <location>
        <begin position="312"/>
        <end position="340"/>
    </location>
</feature>
<feature type="transmembrane region" description="Helical" evidence="6">
    <location>
        <begin position="92"/>
        <end position="119"/>
    </location>
</feature>
<feature type="transmembrane region" description="Helical" evidence="6">
    <location>
        <begin position="58"/>
        <end position="80"/>
    </location>
</feature>
<evidence type="ECO:0000256" key="2">
    <source>
        <dbReference type="ARBA" id="ARBA00022475"/>
    </source>
</evidence>
<gene>
    <name evidence="7" type="ORF">LCGC14_0034510</name>
</gene>
<dbReference type="PANTHER" id="PTHR37693:SF1">
    <property type="entry name" value="INTEGRAL MEMBRANE PROTEIN"/>
    <property type="match status" value="1"/>
</dbReference>
<comment type="caution">
    <text evidence="7">The sequence shown here is derived from an EMBL/GenBank/DDBJ whole genome shotgun (WGS) entry which is preliminary data.</text>
</comment>
<feature type="transmembrane region" description="Helical" evidence="6">
    <location>
        <begin position="139"/>
        <end position="156"/>
    </location>
</feature>
<evidence type="ECO:0000256" key="5">
    <source>
        <dbReference type="ARBA" id="ARBA00023136"/>
    </source>
</evidence>
<feature type="transmembrane region" description="Helical" evidence="6">
    <location>
        <begin position="20"/>
        <end position="38"/>
    </location>
</feature>
<keyword evidence="4 6" id="KW-1133">Transmembrane helix</keyword>
<evidence type="ECO:0000256" key="1">
    <source>
        <dbReference type="ARBA" id="ARBA00004651"/>
    </source>
</evidence>
<keyword evidence="5 6" id="KW-0472">Membrane</keyword>
<keyword evidence="3 6" id="KW-0812">Transmembrane</keyword>
<dbReference type="InterPro" id="IPR022791">
    <property type="entry name" value="L-PG_synthase/AglD"/>
</dbReference>
<keyword evidence="2" id="KW-1003">Cell membrane</keyword>
<evidence type="ECO:0000313" key="7">
    <source>
        <dbReference type="EMBL" id="KKO09949.1"/>
    </source>
</evidence>
<evidence type="ECO:0000256" key="6">
    <source>
        <dbReference type="SAM" id="Phobius"/>
    </source>
</evidence>
<evidence type="ECO:0000256" key="4">
    <source>
        <dbReference type="ARBA" id="ARBA00022989"/>
    </source>
</evidence>
<feature type="transmembrane region" description="Helical" evidence="6">
    <location>
        <begin position="168"/>
        <end position="188"/>
    </location>
</feature>
<evidence type="ECO:0008006" key="8">
    <source>
        <dbReference type="Google" id="ProtNLM"/>
    </source>
</evidence>
<evidence type="ECO:0000256" key="3">
    <source>
        <dbReference type="ARBA" id="ARBA00022692"/>
    </source>
</evidence>
<accession>A0A0F9YYT0</accession>
<dbReference type="NCBIfam" id="TIGR00374">
    <property type="entry name" value="flippase-like domain"/>
    <property type="match status" value="1"/>
</dbReference>
<organism evidence="7">
    <name type="scientific">marine sediment metagenome</name>
    <dbReference type="NCBI Taxonomy" id="412755"/>
    <lineage>
        <taxon>unclassified sequences</taxon>
        <taxon>metagenomes</taxon>
        <taxon>ecological metagenomes</taxon>
    </lineage>
</organism>
<name>A0A0F9YYT0_9ZZZZ</name>
<reference evidence="7" key="1">
    <citation type="journal article" date="2015" name="Nature">
        <title>Complex archaea that bridge the gap between prokaryotes and eukaryotes.</title>
        <authorList>
            <person name="Spang A."/>
            <person name="Saw J.H."/>
            <person name="Jorgensen S.L."/>
            <person name="Zaremba-Niedzwiedzka K."/>
            <person name="Martijn J."/>
            <person name="Lind A.E."/>
            <person name="van Eijk R."/>
            <person name="Schleper C."/>
            <person name="Guy L."/>
            <person name="Ettema T.J."/>
        </authorList>
    </citation>
    <scope>NUCLEOTIDE SEQUENCE</scope>
</reference>
<dbReference type="EMBL" id="LAZR01000006">
    <property type="protein sequence ID" value="KKO09949.1"/>
    <property type="molecule type" value="Genomic_DNA"/>
</dbReference>
<feature type="transmembrane region" description="Helical" evidence="6">
    <location>
        <begin position="273"/>
        <end position="292"/>
    </location>
</feature>
<comment type="subcellular location">
    <subcellularLocation>
        <location evidence="1">Cell membrane</location>
        <topology evidence="1">Multi-pass membrane protein</topology>
    </subcellularLocation>
</comment>
<dbReference type="Pfam" id="PF03706">
    <property type="entry name" value="LPG_synthase_TM"/>
    <property type="match status" value="1"/>
</dbReference>
<sequence>MTDRNSAQARRPDTSGLRLLILAGFFVVLSGLGFWAVYSQFAGENLTFDDRLLNASTLASVCALLCIYFAADGLRLYYTLRALGQAVALSTIFRLVFINIFFSNITPMATGGGFAQIWFLQRHGVRIGTATAATTIRTVLAMIFIFTLTPFFLLTLEELDNQALIGEISGLLAVLIILYLGFFGVVLLRTRWLIAPLSVLLQAARKAHLISSSRHKRWQFKARREMVRFARSFSLYAHGPRGDVLLSVFFTAVFLLSLFSFPALLIHSLGYDTDYLISLGLLVVTTFVMYFAPTPGASGISEGVFGSFFSGILSPAHLVVVTIVWRVLTIYLGMLVGLVVTQLELSRGRSAK</sequence>
<proteinExistence type="predicted"/>
<dbReference type="PANTHER" id="PTHR37693">
    <property type="entry name" value="PHOSPHATIDYLGLYCEROL LYSYLTRANSFERASE"/>
    <property type="match status" value="1"/>
</dbReference>
<feature type="transmembrane region" description="Helical" evidence="6">
    <location>
        <begin position="244"/>
        <end position="266"/>
    </location>
</feature>
<dbReference type="AlphaFoldDB" id="A0A0F9YYT0"/>
<protein>
    <recommendedName>
        <fullName evidence="8">TIGR00374 family protein</fullName>
    </recommendedName>
</protein>
<dbReference type="GO" id="GO:0005886">
    <property type="term" value="C:plasma membrane"/>
    <property type="evidence" value="ECO:0007669"/>
    <property type="project" value="UniProtKB-SubCell"/>
</dbReference>